<dbReference type="Proteomes" id="UP000242610">
    <property type="component" value="Unassembled WGS sequence"/>
</dbReference>
<proteinExistence type="predicted"/>
<dbReference type="OrthoDB" id="3234801at2"/>
<dbReference type="Pfam" id="PF20486">
    <property type="entry name" value="DUF6725"/>
    <property type="match status" value="1"/>
</dbReference>
<gene>
    <name evidence="1" type="ORF">GA0061077_0200</name>
</gene>
<dbReference type="AlphaFoldDB" id="A0A1C4H153"/>
<dbReference type="RefSeq" id="WP_091847094.1">
    <property type="nucleotide sequence ID" value="NZ_FMBL01000001.1"/>
</dbReference>
<name>A0A1C4H153_9BIFI</name>
<sequence>MPLPKFIPVGARLMVRTLDGNDPRTGRQQFRDYIGHVRSWDGETLSITRDPAANGSRSAQDLSIPCDSIVALKPIPERKNNALTKNKTGMQ</sequence>
<keyword evidence="2" id="KW-1185">Reference proteome</keyword>
<evidence type="ECO:0000313" key="2">
    <source>
        <dbReference type="Proteomes" id="UP000242610"/>
    </source>
</evidence>
<reference evidence="2" key="1">
    <citation type="submission" date="2016-08" db="EMBL/GenBank/DDBJ databases">
        <authorList>
            <person name="Varghese N."/>
            <person name="Submissions Spin"/>
        </authorList>
    </citation>
    <scope>NUCLEOTIDE SEQUENCE [LARGE SCALE GENOMIC DNA]</scope>
    <source>
        <strain evidence="2">R-52791</strain>
    </source>
</reference>
<evidence type="ECO:0000313" key="1">
    <source>
        <dbReference type="EMBL" id="SCC78310.1"/>
    </source>
</evidence>
<organism evidence="1 2">
    <name type="scientific">Bifidobacterium commune</name>
    <dbReference type="NCBI Taxonomy" id="1505727"/>
    <lineage>
        <taxon>Bacteria</taxon>
        <taxon>Bacillati</taxon>
        <taxon>Actinomycetota</taxon>
        <taxon>Actinomycetes</taxon>
        <taxon>Bifidobacteriales</taxon>
        <taxon>Bifidobacteriaceae</taxon>
        <taxon>Bifidobacterium</taxon>
    </lineage>
</organism>
<protein>
    <submittedName>
        <fullName evidence="1">Uncharacterized protein</fullName>
    </submittedName>
</protein>
<dbReference type="InterPro" id="IPR046571">
    <property type="entry name" value="DUF6725"/>
</dbReference>
<accession>A0A1C4H153</accession>
<dbReference type="EMBL" id="FMBL01000001">
    <property type="protein sequence ID" value="SCC78310.1"/>
    <property type="molecule type" value="Genomic_DNA"/>
</dbReference>